<dbReference type="Proteomes" id="UP000283479">
    <property type="component" value="Unassembled WGS sequence"/>
</dbReference>
<gene>
    <name evidence="2" type="ORF">EGT50_13755</name>
</gene>
<dbReference type="AlphaFoldDB" id="A0A3S3ZI28"/>
<evidence type="ECO:0000313" key="3">
    <source>
        <dbReference type="Proteomes" id="UP000283479"/>
    </source>
</evidence>
<dbReference type="InterPro" id="IPR032710">
    <property type="entry name" value="NTF2-like_dom_sf"/>
</dbReference>
<dbReference type="EMBL" id="RKLO01000005">
    <property type="protein sequence ID" value="RVW01286.1"/>
    <property type="molecule type" value="Genomic_DNA"/>
</dbReference>
<evidence type="ECO:0000313" key="2">
    <source>
        <dbReference type="EMBL" id="RVW01286.1"/>
    </source>
</evidence>
<dbReference type="RefSeq" id="WP_127955188.1">
    <property type="nucleotide sequence ID" value="NZ_RKLO01000005.1"/>
</dbReference>
<name>A0A3S3ZI28_9NOCA</name>
<evidence type="ECO:0000259" key="1">
    <source>
        <dbReference type="Pfam" id="PF13577"/>
    </source>
</evidence>
<feature type="domain" description="SnoaL-like" evidence="1">
    <location>
        <begin position="9"/>
        <end position="130"/>
    </location>
</feature>
<protein>
    <submittedName>
        <fullName evidence="2">Nuclear transport factor 2 family protein</fullName>
    </submittedName>
</protein>
<comment type="caution">
    <text evidence="2">The sequence shown here is derived from an EMBL/GenBank/DDBJ whole genome shotgun (WGS) entry which is preliminary data.</text>
</comment>
<dbReference type="OrthoDB" id="981191at2"/>
<accession>A0A3S3ZI28</accession>
<dbReference type="InterPro" id="IPR037401">
    <property type="entry name" value="SnoaL-like"/>
</dbReference>
<reference evidence="2 3" key="1">
    <citation type="submission" date="2018-11" db="EMBL/GenBank/DDBJ databases">
        <title>Rhodococcus spongicola sp. nov. and Rhodococcus xishaensis sp. nov. from marine sponges.</title>
        <authorList>
            <person name="Li L."/>
            <person name="Lin H.W."/>
        </authorList>
    </citation>
    <scope>NUCLEOTIDE SEQUENCE [LARGE SCALE GENOMIC DNA]</scope>
    <source>
        <strain evidence="2 3">LHW51113</strain>
    </source>
</reference>
<dbReference type="SUPFAM" id="SSF54427">
    <property type="entry name" value="NTF2-like"/>
    <property type="match status" value="1"/>
</dbReference>
<organism evidence="2 3">
    <name type="scientific">Rhodococcus xishaensis</name>
    <dbReference type="NCBI Taxonomy" id="2487364"/>
    <lineage>
        <taxon>Bacteria</taxon>
        <taxon>Bacillati</taxon>
        <taxon>Actinomycetota</taxon>
        <taxon>Actinomycetes</taxon>
        <taxon>Mycobacteriales</taxon>
        <taxon>Nocardiaceae</taxon>
        <taxon>Rhodococcus</taxon>
    </lineage>
</organism>
<keyword evidence="3" id="KW-1185">Reference proteome</keyword>
<dbReference type="Gene3D" id="3.10.450.50">
    <property type="match status" value="1"/>
</dbReference>
<proteinExistence type="predicted"/>
<sequence>MSTSTLDPEARFAISDLILRYGTAIDTRDWGLFRGIFTDDAYIDYTAAGIGTFTSADDFAQAMRKGHAPFGKTMHRLTNIVINAGDAITARTYGDAIVMAADNTTGHHAAAWYDDEIVHTTNGFKIARRTITMVLFEAIRTNLAATS</sequence>
<dbReference type="Pfam" id="PF13577">
    <property type="entry name" value="SnoaL_4"/>
    <property type="match status" value="1"/>
</dbReference>